<name>A0A174MDY8_9FIRM</name>
<dbReference type="Gene3D" id="1.20.1250.20">
    <property type="entry name" value="MFS general substrate transporter like domains"/>
    <property type="match status" value="1"/>
</dbReference>
<dbReference type="Proteomes" id="UP000095544">
    <property type="component" value="Unassembled WGS sequence"/>
</dbReference>
<dbReference type="GO" id="GO:0022857">
    <property type="term" value="F:transmembrane transporter activity"/>
    <property type="evidence" value="ECO:0007669"/>
    <property type="project" value="InterPro"/>
</dbReference>
<gene>
    <name evidence="10" type="ORF">ERS852491_04919</name>
</gene>
<dbReference type="InterPro" id="IPR050189">
    <property type="entry name" value="MFS_Efflux_Transporters"/>
</dbReference>
<dbReference type="STRING" id="39482.ERS852491_04919"/>
<dbReference type="Pfam" id="PF07690">
    <property type="entry name" value="MFS_1"/>
    <property type="match status" value="1"/>
</dbReference>
<keyword evidence="3" id="KW-1003">Cell membrane</keyword>
<keyword evidence="6 7" id="KW-0472">Membrane</keyword>
<dbReference type="PANTHER" id="PTHR43124:SF3">
    <property type="entry name" value="CHLORAMPHENICOL EFFLUX PUMP RV0191"/>
    <property type="match status" value="1"/>
</dbReference>
<dbReference type="InterPro" id="IPR020846">
    <property type="entry name" value="MFS_dom"/>
</dbReference>
<evidence type="ECO:0000256" key="4">
    <source>
        <dbReference type="ARBA" id="ARBA00022692"/>
    </source>
</evidence>
<protein>
    <submittedName>
        <fullName evidence="10">Putative 3-hydroxyphenylpropionic transporter MhpT</fullName>
    </submittedName>
</protein>
<feature type="transmembrane region" description="Helical" evidence="7">
    <location>
        <begin position="39"/>
        <end position="61"/>
    </location>
</feature>
<evidence type="ECO:0000256" key="2">
    <source>
        <dbReference type="ARBA" id="ARBA00022448"/>
    </source>
</evidence>
<dbReference type="InterPro" id="IPR011701">
    <property type="entry name" value="MFS"/>
</dbReference>
<keyword evidence="5 7" id="KW-1133">Transmembrane helix</keyword>
<evidence type="ECO:0000256" key="7">
    <source>
        <dbReference type="SAM" id="Phobius"/>
    </source>
</evidence>
<dbReference type="AlphaFoldDB" id="A0A174MDY8"/>
<feature type="transmembrane region" description="Helical" evidence="7">
    <location>
        <begin position="133"/>
        <end position="152"/>
    </location>
</feature>
<feature type="transmembrane region" description="Helical" evidence="7">
    <location>
        <begin position="270"/>
        <end position="286"/>
    </location>
</feature>
<dbReference type="PANTHER" id="PTHR43124">
    <property type="entry name" value="PURINE EFFLUX PUMP PBUE"/>
    <property type="match status" value="1"/>
</dbReference>
<evidence type="ECO:0000256" key="5">
    <source>
        <dbReference type="ARBA" id="ARBA00022989"/>
    </source>
</evidence>
<feature type="transmembrane region" description="Helical" evidence="7">
    <location>
        <begin position="204"/>
        <end position="222"/>
    </location>
</feature>
<proteinExistence type="predicted"/>
<evidence type="ECO:0000313" key="11">
    <source>
        <dbReference type="Proteomes" id="UP000095544"/>
    </source>
</evidence>
<dbReference type="SUPFAM" id="SSF103473">
    <property type="entry name" value="MFS general substrate transporter"/>
    <property type="match status" value="1"/>
</dbReference>
<comment type="subcellular location">
    <subcellularLocation>
        <location evidence="1">Cell membrane</location>
        <topology evidence="1">Multi-pass membrane protein</topology>
    </subcellularLocation>
</comment>
<feature type="transmembrane region" description="Helical" evidence="7">
    <location>
        <begin position="292"/>
        <end position="311"/>
    </location>
</feature>
<feature type="transmembrane region" description="Helical" evidence="7">
    <location>
        <begin position="361"/>
        <end position="379"/>
    </location>
</feature>
<feature type="transmembrane region" description="Helical" evidence="7">
    <location>
        <begin position="242"/>
        <end position="263"/>
    </location>
</feature>
<dbReference type="GO" id="GO:0005886">
    <property type="term" value="C:plasma membrane"/>
    <property type="evidence" value="ECO:0007669"/>
    <property type="project" value="UniProtKB-SubCell"/>
</dbReference>
<dbReference type="EMBL" id="CYZU01000086">
    <property type="protein sequence ID" value="CUP34582.1"/>
    <property type="molecule type" value="Genomic_DNA"/>
</dbReference>
<dbReference type="InterPro" id="IPR005829">
    <property type="entry name" value="Sugar_transporter_CS"/>
</dbReference>
<evidence type="ECO:0000256" key="6">
    <source>
        <dbReference type="ARBA" id="ARBA00023136"/>
    </source>
</evidence>
<dbReference type="OrthoDB" id="2963740at2"/>
<feature type="transmembrane region" description="Helical" evidence="7">
    <location>
        <begin position="158"/>
        <end position="180"/>
    </location>
</feature>
<feature type="transmembrane region" description="Helical" evidence="7">
    <location>
        <begin position="323"/>
        <end position="341"/>
    </location>
</feature>
<evidence type="ECO:0000256" key="8">
    <source>
        <dbReference type="SAM" id="SignalP"/>
    </source>
</evidence>
<dbReference type="RefSeq" id="WP_055155261.1">
    <property type="nucleotide sequence ID" value="NZ_CYZU01000086.1"/>
</dbReference>
<feature type="transmembrane region" description="Helical" evidence="7">
    <location>
        <begin position="97"/>
        <end position="121"/>
    </location>
</feature>
<dbReference type="PROSITE" id="PS50850">
    <property type="entry name" value="MFS"/>
    <property type="match status" value="1"/>
</dbReference>
<reference evidence="10 11" key="1">
    <citation type="submission" date="2015-09" db="EMBL/GenBank/DDBJ databases">
        <authorList>
            <consortium name="Pathogen Informatics"/>
        </authorList>
    </citation>
    <scope>NUCLEOTIDE SEQUENCE [LARGE SCALE GENOMIC DNA]</scope>
    <source>
        <strain evidence="10 11">2789STDY5834876</strain>
    </source>
</reference>
<evidence type="ECO:0000259" key="9">
    <source>
        <dbReference type="PROSITE" id="PS50850"/>
    </source>
</evidence>
<dbReference type="PROSITE" id="PS00217">
    <property type="entry name" value="SUGAR_TRANSPORT_2"/>
    <property type="match status" value="1"/>
</dbReference>
<feature type="domain" description="Major facilitator superfamily (MFS) profile" evidence="9">
    <location>
        <begin position="3"/>
        <end position="383"/>
    </location>
</feature>
<keyword evidence="2" id="KW-0813">Transport</keyword>
<evidence type="ECO:0000313" key="10">
    <source>
        <dbReference type="EMBL" id="CUP34582.1"/>
    </source>
</evidence>
<feature type="signal peptide" evidence="8">
    <location>
        <begin position="1"/>
        <end position="25"/>
    </location>
</feature>
<evidence type="ECO:0000256" key="1">
    <source>
        <dbReference type="ARBA" id="ARBA00004651"/>
    </source>
</evidence>
<keyword evidence="8" id="KW-0732">Signal</keyword>
<sequence length="397" mass="41975">MSDKMKAKVSLLLSAMGMMTFLAPAAVIAAMVQEFPDTSVSLIQMIISIPSLISIPLGLVAARLAKRFLKKTLIIFGTCCYLVGGILPYFFHFNAQVILACSCIIGVGMGIAMTALTALICEFFEGAERGGMLGLYAAFISIGGTVSSLLGGRLGASVWYHAFLAYLILIPIIILECILLPKGHLDQEEESGQIKQSRRMSKQVWMIALTGFVFYVCINVFNNNAAVLVAERSLGGAVESSYITTCYTIAGLVTGFFVGKIVVKLKRKTIAAAYALGAAGLLIGFLGNSVVLICMGAFITGVGFCMFASTANFHVSEMSTPSTLTFSLAFLSAIINLGQAFSPVVVNLASSMIGPDAGSRFIMAGIGSIVIAVLALLFVKNKSSQEEIRAAAVQEGN</sequence>
<keyword evidence="4 7" id="KW-0812">Transmembrane</keyword>
<organism evidence="10 11">
    <name type="scientific">Faecalicatena contorta</name>
    <dbReference type="NCBI Taxonomy" id="39482"/>
    <lineage>
        <taxon>Bacteria</taxon>
        <taxon>Bacillati</taxon>
        <taxon>Bacillota</taxon>
        <taxon>Clostridia</taxon>
        <taxon>Lachnospirales</taxon>
        <taxon>Lachnospiraceae</taxon>
        <taxon>Faecalicatena</taxon>
    </lineage>
</organism>
<feature type="chain" id="PRO_5008027943" evidence="8">
    <location>
        <begin position="26"/>
        <end position="397"/>
    </location>
</feature>
<evidence type="ECO:0000256" key="3">
    <source>
        <dbReference type="ARBA" id="ARBA00022475"/>
    </source>
</evidence>
<feature type="transmembrane region" description="Helical" evidence="7">
    <location>
        <begin position="73"/>
        <end position="91"/>
    </location>
</feature>
<dbReference type="InterPro" id="IPR036259">
    <property type="entry name" value="MFS_trans_sf"/>
</dbReference>
<accession>A0A174MDY8</accession>